<organism evidence="1 2">
    <name type="scientific">Candidatus Finniella inopinata</name>
    <dbReference type="NCBI Taxonomy" id="1696036"/>
    <lineage>
        <taxon>Bacteria</taxon>
        <taxon>Pseudomonadati</taxon>
        <taxon>Pseudomonadota</taxon>
        <taxon>Alphaproteobacteria</taxon>
        <taxon>Holosporales</taxon>
        <taxon>Candidatus Paracaedibacteraceae</taxon>
        <taxon>Candidatus Finniella</taxon>
    </lineage>
</organism>
<accession>A0A4Q7DJP4</accession>
<evidence type="ECO:0000313" key="2">
    <source>
        <dbReference type="Proteomes" id="UP000293550"/>
    </source>
</evidence>
<reference evidence="1 2" key="1">
    <citation type="submission" date="2018-10" db="EMBL/GenBank/DDBJ databases">
        <title>An updated phylogeny of the Alphaproteobacteria reveals that the parasitic Rickettsiales and Holosporales have independent origins.</title>
        <authorList>
            <person name="Munoz-Gomez S.A."/>
            <person name="Hess S."/>
            <person name="Burger G."/>
            <person name="Lang B.F."/>
            <person name="Susko E."/>
            <person name="Slamovits C.H."/>
            <person name="Roger A.J."/>
        </authorList>
    </citation>
    <scope>NUCLEOTIDE SEQUENCE [LARGE SCALE GENOMIC DNA]</scope>
    <source>
        <strain evidence="1">HOLO01</strain>
    </source>
</reference>
<dbReference type="RefSeq" id="WP_130153483.1">
    <property type="nucleotide sequence ID" value="NZ_SCFB01000004.1"/>
</dbReference>
<dbReference type="AlphaFoldDB" id="A0A4Q7DJP4"/>
<evidence type="ECO:0000313" key="1">
    <source>
        <dbReference type="EMBL" id="RZI46375.1"/>
    </source>
</evidence>
<sequence>MNKKYISIFISVFLAETPKGEAVTLEGVTYDVIESIASNVGKGAVKISLAADASAPGAWLTLEHSDGTQAGWQHIRPGGNYIWPAPNGSAYHQVIAPHAANAALYPSTVGWLDDYSHRQSVSPGQDISGLGRVAGNPSSDLSLPTGAVYATPLNGEWVQLDVKPLGNGFDYIWAWKYYVSGSPPTLSQIRGLLTISNS</sequence>
<dbReference type="Proteomes" id="UP000293550">
    <property type="component" value="Unassembled WGS sequence"/>
</dbReference>
<protein>
    <submittedName>
        <fullName evidence="1">Uncharacterized protein</fullName>
    </submittedName>
</protein>
<comment type="caution">
    <text evidence="1">The sequence shown here is derived from an EMBL/GenBank/DDBJ whole genome shotgun (WGS) entry which is preliminary data.</text>
</comment>
<keyword evidence="2" id="KW-1185">Reference proteome</keyword>
<gene>
    <name evidence="1" type="ORF">EQU50_01945</name>
</gene>
<proteinExistence type="predicted"/>
<name>A0A4Q7DJP4_9PROT</name>
<dbReference type="EMBL" id="SCFB01000004">
    <property type="protein sequence ID" value="RZI46375.1"/>
    <property type="molecule type" value="Genomic_DNA"/>
</dbReference>